<name>A0A645HPN7_9ZZZZ</name>
<gene>
    <name evidence="2" type="ORF">SDC9_188548</name>
</gene>
<keyword evidence="1" id="KW-1133">Transmembrane helix</keyword>
<dbReference type="EMBL" id="VSSQ01097794">
    <property type="protein sequence ID" value="MPN41008.1"/>
    <property type="molecule type" value="Genomic_DNA"/>
</dbReference>
<feature type="transmembrane region" description="Helical" evidence="1">
    <location>
        <begin position="28"/>
        <end position="46"/>
    </location>
</feature>
<keyword evidence="1" id="KW-0472">Membrane</keyword>
<comment type="caution">
    <text evidence="2">The sequence shown here is derived from an EMBL/GenBank/DDBJ whole genome shotgun (WGS) entry which is preliminary data.</text>
</comment>
<organism evidence="2">
    <name type="scientific">bioreactor metagenome</name>
    <dbReference type="NCBI Taxonomy" id="1076179"/>
    <lineage>
        <taxon>unclassified sequences</taxon>
        <taxon>metagenomes</taxon>
        <taxon>ecological metagenomes</taxon>
    </lineage>
</organism>
<keyword evidence="1" id="KW-0812">Transmembrane</keyword>
<proteinExistence type="predicted"/>
<evidence type="ECO:0000313" key="2">
    <source>
        <dbReference type="EMBL" id="MPN41008.1"/>
    </source>
</evidence>
<dbReference type="AlphaFoldDB" id="A0A645HPN7"/>
<accession>A0A645HPN7</accession>
<sequence>MLAHNLRRKRNAFLCGDRAVGPNFQGQLIIVCHLAYAGVLHVVIYLQSRRINGIDGYQTDDRLHILFIPFSGRIPSSLRQVKLHKQLCVFIQRCDVQIGIDDLHIGISFNVAGRYNTAAFGFNINNFWSVAV</sequence>
<reference evidence="2" key="1">
    <citation type="submission" date="2019-08" db="EMBL/GenBank/DDBJ databases">
        <authorList>
            <person name="Kucharzyk K."/>
            <person name="Murdoch R.W."/>
            <person name="Higgins S."/>
            <person name="Loffler F."/>
        </authorList>
    </citation>
    <scope>NUCLEOTIDE SEQUENCE</scope>
</reference>
<evidence type="ECO:0000256" key="1">
    <source>
        <dbReference type="SAM" id="Phobius"/>
    </source>
</evidence>
<protein>
    <submittedName>
        <fullName evidence="2">Uncharacterized protein</fullName>
    </submittedName>
</protein>